<dbReference type="RefSeq" id="WP_125686695.1">
    <property type="nucleotide sequence ID" value="NZ_JBHSSI010000004.1"/>
</dbReference>
<dbReference type="InterPro" id="IPR001647">
    <property type="entry name" value="HTH_TetR"/>
</dbReference>
<sequence>MAKKNILDEFPAIVQANKELTQKQKDVLIASIRLFAEQGYANTSTHQIAVAAHQSEGTMFKHFKSKANILRTALEPLIKQIIPDVEAEFKQDTLNHPTESLHDFLDYFVRNRMAFADENQDAIKVFFSELLYNESLRQEFIETSRNELIAAFKDTIVDLQRRHLMIDWPFTEIFRYIIAVIVGYVIDRYVLFPNRDWNDEVEAGYLVTELEKVLQP</sequence>
<keyword evidence="5" id="KW-1185">Reference proteome</keyword>
<dbReference type="Proteomes" id="UP001596283">
    <property type="component" value="Unassembled WGS sequence"/>
</dbReference>
<proteinExistence type="predicted"/>
<dbReference type="SUPFAM" id="SSF46689">
    <property type="entry name" value="Homeodomain-like"/>
    <property type="match status" value="1"/>
</dbReference>
<dbReference type="PANTHER" id="PTHR43479:SF11">
    <property type="entry name" value="ACREF_ENVCD OPERON REPRESSOR-RELATED"/>
    <property type="match status" value="1"/>
</dbReference>
<dbReference type="InterPro" id="IPR023772">
    <property type="entry name" value="DNA-bd_HTH_TetR-type_CS"/>
</dbReference>
<evidence type="ECO:0000256" key="1">
    <source>
        <dbReference type="ARBA" id="ARBA00023125"/>
    </source>
</evidence>
<evidence type="ECO:0000259" key="3">
    <source>
        <dbReference type="PROSITE" id="PS50977"/>
    </source>
</evidence>
<name>A0ABW1TCA1_9LACO</name>
<reference evidence="5" key="1">
    <citation type="journal article" date="2019" name="Int. J. Syst. Evol. Microbiol.">
        <title>The Global Catalogue of Microorganisms (GCM) 10K type strain sequencing project: providing services to taxonomists for standard genome sequencing and annotation.</title>
        <authorList>
            <consortium name="The Broad Institute Genomics Platform"/>
            <consortium name="The Broad Institute Genome Sequencing Center for Infectious Disease"/>
            <person name="Wu L."/>
            <person name="Ma J."/>
        </authorList>
    </citation>
    <scope>NUCLEOTIDE SEQUENCE [LARGE SCALE GENOMIC DNA]</scope>
    <source>
        <strain evidence="5">CCM 8908</strain>
    </source>
</reference>
<evidence type="ECO:0000313" key="4">
    <source>
        <dbReference type="EMBL" id="MFC6259406.1"/>
    </source>
</evidence>
<dbReference type="PROSITE" id="PS50977">
    <property type="entry name" value="HTH_TETR_2"/>
    <property type="match status" value="1"/>
</dbReference>
<evidence type="ECO:0000256" key="2">
    <source>
        <dbReference type="PROSITE-ProRule" id="PRU00335"/>
    </source>
</evidence>
<accession>A0ABW1TCA1</accession>
<dbReference type="Gene3D" id="1.10.357.10">
    <property type="entry name" value="Tetracycline Repressor, domain 2"/>
    <property type="match status" value="1"/>
</dbReference>
<feature type="domain" description="HTH tetR-type" evidence="3">
    <location>
        <begin position="21"/>
        <end position="81"/>
    </location>
</feature>
<comment type="caution">
    <text evidence="4">The sequence shown here is derived from an EMBL/GenBank/DDBJ whole genome shotgun (WGS) entry which is preliminary data.</text>
</comment>
<feature type="DNA-binding region" description="H-T-H motif" evidence="2">
    <location>
        <begin position="44"/>
        <end position="63"/>
    </location>
</feature>
<evidence type="ECO:0000313" key="5">
    <source>
        <dbReference type="Proteomes" id="UP001596283"/>
    </source>
</evidence>
<dbReference type="InterPro" id="IPR036271">
    <property type="entry name" value="Tet_transcr_reg_TetR-rel_C_sf"/>
</dbReference>
<keyword evidence="1 2" id="KW-0238">DNA-binding</keyword>
<dbReference type="EMBL" id="JBHSSI010000004">
    <property type="protein sequence ID" value="MFC6259406.1"/>
    <property type="molecule type" value="Genomic_DNA"/>
</dbReference>
<gene>
    <name evidence="4" type="ORF">ACFP1C_00445</name>
</gene>
<organism evidence="4 5">
    <name type="scientific">Levilactobacillus fujinensis</name>
    <dbReference type="NCBI Taxonomy" id="2486024"/>
    <lineage>
        <taxon>Bacteria</taxon>
        <taxon>Bacillati</taxon>
        <taxon>Bacillota</taxon>
        <taxon>Bacilli</taxon>
        <taxon>Lactobacillales</taxon>
        <taxon>Lactobacillaceae</taxon>
        <taxon>Levilactobacillus</taxon>
    </lineage>
</organism>
<protein>
    <submittedName>
        <fullName evidence="4">TetR/AcrR family transcriptional regulator</fullName>
    </submittedName>
</protein>
<dbReference type="PANTHER" id="PTHR43479">
    <property type="entry name" value="ACREF/ENVCD OPERON REPRESSOR-RELATED"/>
    <property type="match status" value="1"/>
</dbReference>
<dbReference type="PRINTS" id="PR00455">
    <property type="entry name" value="HTHTETR"/>
</dbReference>
<dbReference type="InterPro" id="IPR009057">
    <property type="entry name" value="Homeodomain-like_sf"/>
</dbReference>
<dbReference type="SUPFAM" id="SSF48498">
    <property type="entry name" value="Tetracyclin repressor-like, C-terminal domain"/>
    <property type="match status" value="1"/>
</dbReference>
<dbReference type="Pfam" id="PF00440">
    <property type="entry name" value="TetR_N"/>
    <property type="match status" value="1"/>
</dbReference>
<dbReference type="InterPro" id="IPR050624">
    <property type="entry name" value="HTH-type_Tx_Regulator"/>
</dbReference>
<dbReference type="PROSITE" id="PS01081">
    <property type="entry name" value="HTH_TETR_1"/>
    <property type="match status" value="1"/>
</dbReference>